<dbReference type="KEGG" id="fcy:FRACYDRAFT_235814"/>
<dbReference type="PROSITE" id="PS51186">
    <property type="entry name" value="GNAT"/>
    <property type="match status" value="1"/>
</dbReference>
<dbReference type="InParanoid" id="A0A1E7FNP8"/>
<keyword evidence="5" id="KW-1185">Reference proteome</keyword>
<dbReference type="GO" id="GO:0016747">
    <property type="term" value="F:acyltransferase activity, transferring groups other than amino-acyl groups"/>
    <property type="evidence" value="ECO:0007669"/>
    <property type="project" value="InterPro"/>
</dbReference>
<name>A0A1E7FNP8_9STRA</name>
<dbReference type="OrthoDB" id="55367at2759"/>
<feature type="domain" description="N-acetyltransferase" evidence="3">
    <location>
        <begin position="129"/>
        <end position="294"/>
    </location>
</feature>
<keyword evidence="1" id="KW-0808">Transferase</keyword>
<dbReference type="EMBL" id="KV784355">
    <property type="protein sequence ID" value="OEU19756.1"/>
    <property type="molecule type" value="Genomic_DNA"/>
</dbReference>
<evidence type="ECO:0000256" key="2">
    <source>
        <dbReference type="ARBA" id="ARBA00023315"/>
    </source>
</evidence>
<dbReference type="Pfam" id="PF13508">
    <property type="entry name" value="Acetyltransf_7"/>
    <property type="match status" value="1"/>
</dbReference>
<sequence>MINQYYFPVAILFCSLNPKWIMTSAFHSSSLLQQIRDNLPLKFSLNNPFCLYGSADGCIRMDLTSSTRSGYSIFPVTNRERVLDVMVYRFGVESQPTIEEHTKKNPQITSREDVLRSLTRSFDDDGKQKVFYADGEGEAVQFFALADDISTFVSKEQQHDDDDKEKVNKLLIRTHGVIGSIQATKNFSRNNDDETTIFVELLNLSVHEKFRRMGIGKALTEAVQQYAYHHLELEQQQQQQQQQQQIKEVVVYLVVEPDNKGAIRLYEDSGFVPDRYEKDQMNWSTDGAALVNAN</sequence>
<dbReference type="PANTHER" id="PTHR43420">
    <property type="entry name" value="ACETYLTRANSFERASE"/>
    <property type="match status" value="1"/>
</dbReference>
<organism evidence="4 5">
    <name type="scientific">Fragilariopsis cylindrus CCMP1102</name>
    <dbReference type="NCBI Taxonomy" id="635003"/>
    <lineage>
        <taxon>Eukaryota</taxon>
        <taxon>Sar</taxon>
        <taxon>Stramenopiles</taxon>
        <taxon>Ochrophyta</taxon>
        <taxon>Bacillariophyta</taxon>
        <taxon>Bacillariophyceae</taxon>
        <taxon>Bacillariophycidae</taxon>
        <taxon>Bacillariales</taxon>
        <taxon>Bacillariaceae</taxon>
        <taxon>Fragilariopsis</taxon>
    </lineage>
</organism>
<evidence type="ECO:0000313" key="5">
    <source>
        <dbReference type="Proteomes" id="UP000095751"/>
    </source>
</evidence>
<dbReference type="InterPro" id="IPR050680">
    <property type="entry name" value="YpeA/RimI_acetyltransf"/>
</dbReference>
<dbReference type="InterPro" id="IPR016181">
    <property type="entry name" value="Acyl_CoA_acyltransferase"/>
</dbReference>
<protein>
    <recommendedName>
        <fullName evidence="3">N-acetyltransferase domain-containing protein</fullName>
    </recommendedName>
</protein>
<dbReference type="Gene3D" id="3.40.630.30">
    <property type="match status" value="1"/>
</dbReference>
<dbReference type="PANTHER" id="PTHR43420:SF12">
    <property type="entry name" value="N-ACETYLTRANSFERASE DOMAIN-CONTAINING PROTEIN"/>
    <property type="match status" value="1"/>
</dbReference>
<dbReference type="SUPFAM" id="SSF55729">
    <property type="entry name" value="Acyl-CoA N-acyltransferases (Nat)"/>
    <property type="match status" value="1"/>
</dbReference>
<evidence type="ECO:0000256" key="1">
    <source>
        <dbReference type="ARBA" id="ARBA00022679"/>
    </source>
</evidence>
<dbReference type="InterPro" id="IPR000182">
    <property type="entry name" value="GNAT_dom"/>
</dbReference>
<dbReference type="AlphaFoldDB" id="A0A1E7FNP8"/>
<accession>A0A1E7FNP8</accession>
<proteinExistence type="predicted"/>
<dbReference type="Proteomes" id="UP000095751">
    <property type="component" value="Unassembled WGS sequence"/>
</dbReference>
<reference evidence="4 5" key="1">
    <citation type="submission" date="2016-09" db="EMBL/GenBank/DDBJ databases">
        <title>Extensive genetic diversity and differential bi-allelic expression allows diatom success in the polar Southern Ocean.</title>
        <authorList>
            <consortium name="DOE Joint Genome Institute"/>
            <person name="Mock T."/>
            <person name="Otillar R.P."/>
            <person name="Strauss J."/>
            <person name="Dupont C."/>
            <person name="Frickenhaus S."/>
            <person name="Maumus F."/>
            <person name="Mcmullan M."/>
            <person name="Sanges R."/>
            <person name="Schmutz J."/>
            <person name="Toseland A."/>
            <person name="Valas R."/>
            <person name="Veluchamy A."/>
            <person name="Ward B.J."/>
            <person name="Allen A."/>
            <person name="Barry K."/>
            <person name="Falciatore A."/>
            <person name="Ferrante M."/>
            <person name="Fortunato A.E."/>
            <person name="Gloeckner G."/>
            <person name="Gruber A."/>
            <person name="Hipkin R."/>
            <person name="Janech M."/>
            <person name="Kroth P."/>
            <person name="Leese F."/>
            <person name="Lindquist E."/>
            <person name="Lyon B.R."/>
            <person name="Martin J."/>
            <person name="Mayer C."/>
            <person name="Parker M."/>
            <person name="Quesneville H."/>
            <person name="Raymond J."/>
            <person name="Uhlig C."/>
            <person name="Valentin K.U."/>
            <person name="Worden A.Z."/>
            <person name="Armbrust E.V."/>
            <person name="Bowler C."/>
            <person name="Green B."/>
            <person name="Moulton V."/>
            <person name="Van Oosterhout C."/>
            <person name="Grigoriev I."/>
        </authorList>
    </citation>
    <scope>NUCLEOTIDE SEQUENCE [LARGE SCALE GENOMIC DNA]</scope>
    <source>
        <strain evidence="4 5">CCMP1102</strain>
    </source>
</reference>
<keyword evidence="2" id="KW-0012">Acyltransferase</keyword>
<evidence type="ECO:0000313" key="4">
    <source>
        <dbReference type="EMBL" id="OEU19756.1"/>
    </source>
</evidence>
<evidence type="ECO:0000259" key="3">
    <source>
        <dbReference type="PROSITE" id="PS51186"/>
    </source>
</evidence>
<gene>
    <name evidence="4" type="ORF">FRACYDRAFT_235814</name>
</gene>
<dbReference type="CDD" id="cd04301">
    <property type="entry name" value="NAT_SF"/>
    <property type="match status" value="1"/>
</dbReference>